<comment type="caution">
    <text evidence="4">The sequence shown here is derived from an EMBL/GenBank/DDBJ whole genome shotgun (WGS) entry which is preliminary data.</text>
</comment>
<evidence type="ECO:0000256" key="2">
    <source>
        <dbReference type="SAM" id="SignalP"/>
    </source>
</evidence>
<evidence type="ECO:0000256" key="1">
    <source>
        <dbReference type="ARBA" id="ARBA00022729"/>
    </source>
</evidence>
<accession>A0A3M0G8H8</accession>
<dbReference type="Pfam" id="PF00497">
    <property type="entry name" value="SBP_bac_3"/>
    <property type="match status" value="1"/>
</dbReference>
<feature type="signal peptide" evidence="2">
    <location>
        <begin position="1"/>
        <end position="25"/>
    </location>
</feature>
<dbReference type="SMART" id="SM00062">
    <property type="entry name" value="PBPb"/>
    <property type="match status" value="1"/>
</dbReference>
<dbReference type="PANTHER" id="PTHR35936">
    <property type="entry name" value="MEMBRANE-BOUND LYTIC MUREIN TRANSGLYCOSYLASE F"/>
    <property type="match status" value="1"/>
</dbReference>
<dbReference type="PROSITE" id="PS51257">
    <property type="entry name" value="PROKAR_LIPOPROTEIN"/>
    <property type="match status" value="1"/>
</dbReference>
<keyword evidence="1 2" id="KW-0732">Signal</keyword>
<organism evidence="4 5">
    <name type="scientific">Tessaracoccus antarcticus</name>
    <dbReference type="NCBI Taxonomy" id="2479848"/>
    <lineage>
        <taxon>Bacteria</taxon>
        <taxon>Bacillati</taxon>
        <taxon>Actinomycetota</taxon>
        <taxon>Actinomycetes</taxon>
        <taxon>Propionibacteriales</taxon>
        <taxon>Propionibacteriaceae</taxon>
        <taxon>Tessaracoccus</taxon>
    </lineage>
</organism>
<feature type="chain" id="PRO_5039476091" evidence="2">
    <location>
        <begin position="26"/>
        <end position="261"/>
    </location>
</feature>
<dbReference type="AlphaFoldDB" id="A0A3M0G8H8"/>
<dbReference type="InterPro" id="IPR001638">
    <property type="entry name" value="Solute-binding_3/MltF_N"/>
</dbReference>
<protein>
    <submittedName>
        <fullName evidence="4">ABC transporter substrate-binding protein</fullName>
    </submittedName>
</protein>
<dbReference type="RefSeq" id="WP_121899877.1">
    <property type="nucleotide sequence ID" value="NZ_REFW01000001.1"/>
</dbReference>
<reference evidence="4 5" key="1">
    <citation type="submission" date="2018-10" db="EMBL/GenBank/DDBJ databases">
        <title>Tessaracoccus antarcticuss sp. nov., isolated from sediment.</title>
        <authorList>
            <person name="Zhou L.Y."/>
            <person name="Du Z.J."/>
        </authorList>
    </citation>
    <scope>NUCLEOTIDE SEQUENCE [LARGE SCALE GENOMIC DNA]</scope>
    <source>
        <strain evidence="4 5">JDX10</strain>
    </source>
</reference>
<evidence type="ECO:0000259" key="3">
    <source>
        <dbReference type="SMART" id="SM00062"/>
    </source>
</evidence>
<name>A0A3M0G8H8_9ACTN</name>
<dbReference type="Proteomes" id="UP000275256">
    <property type="component" value="Unassembled WGS sequence"/>
</dbReference>
<dbReference type="Gene3D" id="3.40.190.10">
    <property type="entry name" value="Periplasmic binding protein-like II"/>
    <property type="match status" value="2"/>
</dbReference>
<sequence length="261" mass="27816">MKTFRQHARAAAAALACAVALTACSGSGGGDGDEAKLITKGELVVAMSGEFKPFSHFENNTLTGFDYDIAAAIADEMGLTLKPETASFASLIQGLQSNRYDALIASMTPTDKRKEVVDFTESYYTDGAQYFVKKDSDCEAFDIGSATKVGVANGTTYDQYLKDEGFKGEVVSFESDITALEDTEAGRLDGTITGLLVGLFQIQDAKRDIRACGEPLYTESPAVAVAKGNPLKADIDAALKSIKDNGTYADISNKWFGEDIS</sequence>
<keyword evidence="5" id="KW-1185">Reference proteome</keyword>
<dbReference type="SUPFAM" id="SSF53850">
    <property type="entry name" value="Periplasmic binding protein-like II"/>
    <property type="match status" value="1"/>
</dbReference>
<evidence type="ECO:0000313" key="5">
    <source>
        <dbReference type="Proteomes" id="UP000275256"/>
    </source>
</evidence>
<feature type="domain" description="Solute-binding protein family 3/N-terminal" evidence="3">
    <location>
        <begin position="42"/>
        <end position="259"/>
    </location>
</feature>
<dbReference type="OrthoDB" id="9814902at2"/>
<proteinExistence type="predicted"/>
<dbReference type="PANTHER" id="PTHR35936:SF19">
    <property type="entry name" value="AMINO-ACID-BINDING PROTEIN YXEM-RELATED"/>
    <property type="match status" value="1"/>
</dbReference>
<gene>
    <name evidence="4" type="ORF">EAX62_01305</name>
</gene>
<dbReference type="EMBL" id="REFW01000001">
    <property type="protein sequence ID" value="RMB61330.1"/>
    <property type="molecule type" value="Genomic_DNA"/>
</dbReference>
<evidence type="ECO:0000313" key="4">
    <source>
        <dbReference type="EMBL" id="RMB61330.1"/>
    </source>
</evidence>